<feature type="domain" description="Rab-GAP TBC" evidence="3">
    <location>
        <begin position="413"/>
        <end position="657"/>
    </location>
</feature>
<dbReference type="PANTHER" id="PTHR22957">
    <property type="entry name" value="TBC1 DOMAIN FAMILY MEMBER GTPASE-ACTIVATING PROTEIN"/>
    <property type="match status" value="1"/>
</dbReference>
<evidence type="ECO:0000256" key="1">
    <source>
        <dbReference type="ARBA" id="ARBA00022468"/>
    </source>
</evidence>
<dbReference type="InterPro" id="IPR000195">
    <property type="entry name" value="Rab-GAP-TBC_dom"/>
</dbReference>
<protein>
    <recommendedName>
        <fullName evidence="3">Rab-GAP TBC domain-containing protein</fullName>
    </recommendedName>
</protein>
<dbReference type="Gene3D" id="1.10.472.80">
    <property type="entry name" value="Ypt/Rab-GAP domain of gyp1p, domain 3"/>
    <property type="match status" value="1"/>
</dbReference>
<dbReference type="GO" id="GO:0005096">
    <property type="term" value="F:GTPase activator activity"/>
    <property type="evidence" value="ECO:0007669"/>
    <property type="project" value="UniProtKB-KW"/>
</dbReference>
<sequence>MTDSLVPRRSANNPFKFPAGKSQLLFAKSKVYIHPTKSSKDNIPGYLTITRPFKDCSNSDLLVAFLPEEGLNKDDKSTLDWFDLYGLHGEDEGLLRPRRIAGTEVTESRLDSSNEPVKKVFINRPPLSSLMTYAFGVSISNMFSIQVRPKADGMWWGSIVIHTSAGEKVPVLFFHDDESPGTMREEKLRRQNFEPFATNSSSTGNSVVFYWGGDSFVTVLKNFCVLEESTLERGVLLVNPTSEDLRNFIPQNVADAKVKDPFKQASQNFESFITDAKWKILGGLASVTKLARRKVHDVKSDIPEPILKLLSKPEVKAIGDEFDSANVFLAKWALQLQEQAEQTRKVVILDDAYRKLIQEELGESLTSLTPQELSKATRRKAVSKVEWDSFFDHTGSLLITVDEVKERVFHGCLEDKEVRKEAWLFLLGVYPWDTSRHERKMLDQTFLSTYNGFKEIWTTDLKRQQEDEFWKDQKFRIEKDIKRTDRDISIYKGNGPASEERTTPDSTEDGATAPETTNDDDDDSDVSIIRNPHLDILRSILISYNELNTNLGYVQGMTDLLSPIYFVLEDESLAFWGFSRFMERMERNFVRDLSGMKNQMEVLNELVQFMLPDLYIHLVKCESNNLFFFFRMLLVWFKRELSYEDTMRLWEVLWTDYYSSQFFLFCALAVLDQHSRIMINNLHAFDEVLKYMNDISGHINLEQILLRAELLFLKFRNMVAIVERENAHEGIHGLQNSNGEGLTPVSPQLRKLLSRELVIQKEVPRPAGVGGG</sequence>
<evidence type="ECO:0000313" key="4">
    <source>
        <dbReference type="EMBL" id="CDK29123.1"/>
    </source>
</evidence>
<dbReference type="SMART" id="SM00164">
    <property type="entry name" value="TBC"/>
    <property type="match status" value="1"/>
</dbReference>
<dbReference type="STRING" id="1382522.W6MRW6"/>
<dbReference type="PROSITE" id="PS50086">
    <property type="entry name" value="TBC_RABGAP"/>
    <property type="match status" value="1"/>
</dbReference>
<evidence type="ECO:0000259" key="3">
    <source>
        <dbReference type="PROSITE" id="PS50086"/>
    </source>
</evidence>
<dbReference type="GO" id="GO:0032889">
    <property type="term" value="P:regulation of vacuole fusion, non-autophagic"/>
    <property type="evidence" value="ECO:0007669"/>
    <property type="project" value="EnsemblFungi"/>
</dbReference>
<dbReference type="AlphaFoldDB" id="W6MRW6"/>
<gene>
    <name evidence="4" type="ORF">KUCA_T00005110001</name>
</gene>
<dbReference type="Gene3D" id="1.10.8.270">
    <property type="entry name" value="putative rabgap domain of human tbc1 domain family member 14 like domains"/>
    <property type="match status" value="1"/>
</dbReference>
<dbReference type="SUPFAM" id="SSF47923">
    <property type="entry name" value="Ypt/Rab-GAP domain of gyp1p"/>
    <property type="match status" value="2"/>
</dbReference>
<dbReference type="HOGENOM" id="CLU_004457_0_1_1"/>
<dbReference type="PANTHER" id="PTHR22957:SF502">
    <property type="entry name" value="SMALL G PROTEIN SIGNALING MODULATOR 2-RELATED"/>
    <property type="match status" value="1"/>
</dbReference>
<accession>W6MRW6</accession>
<keyword evidence="5" id="KW-1185">Reference proteome</keyword>
<dbReference type="RefSeq" id="XP_022461112.1">
    <property type="nucleotide sequence ID" value="XM_022606262.1"/>
</dbReference>
<dbReference type="Pfam" id="PF12068">
    <property type="entry name" value="PH_RBD"/>
    <property type="match status" value="1"/>
</dbReference>
<name>W6MRW6_9ASCO</name>
<dbReference type="GeneID" id="34522500"/>
<keyword evidence="1" id="KW-0343">GTPase activation</keyword>
<feature type="region of interest" description="Disordered" evidence="2">
    <location>
        <begin position="489"/>
        <end position="525"/>
    </location>
</feature>
<dbReference type="GO" id="GO:0016192">
    <property type="term" value="P:vesicle-mediated transport"/>
    <property type="evidence" value="ECO:0007669"/>
    <property type="project" value="EnsemblFungi"/>
</dbReference>
<reference evidence="4" key="1">
    <citation type="submission" date="2013-12" db="EMBL/GenBank/DDBJ databases">
        <authorList>
            <person name="Genoscope - CEA"/>
        </authorList>
    </citation>
    <scope>NUCLEOTIDE SEQUENCE</scope>
    <source>
        <strain evidence="4">CBS 1993</strain>
    </source>
</reference>
<dbReference type="GO" id="GO:0005770">
    <property type="term" value="C:late endosome"/>
    <property type="evidence" value="ECO:0007669"/>
    <property type="project" value="EnsemblFungi"/>
</dbReference>
<proteinExistence type="predicted"/>
<dbReference type="Proteomes" id="UP000019384">
    <property type="component" value="Unassembled WGS sequence"/>
</dbReference>
<evidence type="ECO:0000313" key="5">
    <source>
        <dbReference type="Proteomes" id="UP000019384"/>
    </source>
</evidence>
<dbReference type="Pfam" id="PF00566">
    <property type="entry name" value="RabGAP-TBC"/>
    <property type="match status" value="1"/>
</dbReference>
<evidence type="ECO:0000256" key="2">
    <source>
        <dbReference type="SAM" id="MobiDB-lite"/>
    </source>
</evidence>
<dbReference type="OrthoDB" id="10264062at2759"/>
<dbReference type="EMBL" id="HG793130">
    <property type="protein sequence ID" value="CDK29123.1"/>
    <property type="molecule type" value="Genomic_DNA"/>
</dbReference>
<reference evidence="4" key="2">
    <citation type="submission" date="2014-02" db="EMBL/GenBank/DDBJ databases">
        <title>Complete DNA sequence of /Kuraishia capsulata/ illustrates novel genomic features among budding yeasts (/Saccharomycotina/).</title>
        <authorList>
            <person name="Morales L."/>
            <person name="Noel B."/>
            <person name="Porcel B."/>
            <person name="Marcet-Houben M."/>
            <person name="Hullo M-F."/>
            <person name="Sacerdot C."/>
            <person name="Tekaia F."/>
            <person name="Leh-Louis V."/>
            <person name="Despons L."/>
            <person name="Khanna V."/>
            <person name="Aury J-M."/>
            <person name="Barbe V."/>
            <person name="Couloux A."/>
            <person name="Labadie K."/>
            <person name="Pelletier E."/>
            <person name="Souciet J-L."/>
            <person name="Boekhout T."/>
            <person name="Gabaldon T."/>
            <person name="Wincker P."/>
            <person name="Dujon B."/>
        </authorList>
    </citation>
    <scope>NUCLEOTIDE SEQUENCE</scope>
    <source>
        <strain evidence="4">CBS 1993</strain>
    </source>
</reference>
<dbReference type="InterPro" id="IPR035969">
    <property type="entry name" value="Rab-GAP_TBC_sf"/>
</dbReference>
<dbReference type="InterPro" id="IPR021935">
    <property type="entry name" value="SGSM1/2_RBD"/>
</dbReference>
<organism evidence="4 5">
    <name type="scientific">Kuraishia capsulata CBS 1993</name>
    <dbReference type="NCBI Taxonomy" id="1382522"/>
    <lineage>
        <taxon>Eukaryota</taxon>
        <taxon>Fungi</taxon>
        <taxon>Dikarya</taxon>
        <taxon>Ascomycota</taxon>
        <taxon>Saccharomycotina</taxon>
        <taxon>Pichiomycetes</taxon>
        <taxon>Pichiales</taxon>
        <taxon>Pichiaceae</taxon>
        <taxon>Kuraishia</taxon>
    </lineage>
</organism>